<dbReference type="InterPro" id="IPR000644">
    <property type="entry name" value="CBS_dom"/>
</dbReference>
<keyword evidence="1 2" id="KW-0129">CBS domain</keyword>
<dbReference type="InterPro" id="IPR051257">
    <property type="entry name" value="Diverse_CBS-Domain"/>
</dbReference>
<comment type="caution">
    <text evidence="4">The sequence shown here is derived from an EMBL/GenBank/DDBJ whole genome shotgun (WGS) entry which is preliminary data.</text>
</comment>
<evidence type="ECO:0000256" key="2">
    <source>
        <dbReference type="PROSITE-ProRule" id="PRU00703"/>
    </source>
</evidence>
<dbReference type="Pfam" id="PF00571">
    <property type="entry name" value="CBS"/>
    <property type="match status" value="4"/>
</dbReference>
<dbReference type="PANTHER" id="PTHR43080:SF2">
    <property type="entry name" value="CBS DOMAIN-CONTAINING PROTEIN"/>
    <property type="match status" value="1"/>
</dbReference>
<evidence type="ECO:0000313" key="4">
    <source>
        <dbReference type="EMBL" id="RWX73034.1"/>
    </source>
</evidence>
<sequence>MSSFPAASIARHPPAVVLPEKTSVHNALKQMDAKSVRHAIVSEDGVRLTGIVSAKDLLNLLGGGDKFASVQAVKGKSIQSLLAAPISPIVNRRPILGSVFSPIPELMGMMSRHDIGVLPLINEDGTVWGVLSERHLFRLFEAQQMFVRVSEIMSAPLISLDVRASLLDAMKLMIKNDIRRIPITKGLDIWGIVTVKDIIRFLASPYVDALLEKELFDYLLNVNVSKIATANPKTVDPDLDLSDAVKIMNASNIGSLIVVSNGKPIGMLTERDFLLKLPKLRGVEFMTDVNRNRVLVGRIHF</sequence>
<name>A0A3S3RBM8_METS7</name>
<proteinExistence type="predicted"/>
<feature type="domain" description="CBS" evidence="3">
    <location>
        <begin position="90"/>
        <end position="147"/>
    </location>
</feature>
<evidence type="ECO:0000256" key="1">
    <source>
        <dbReference type="ARBA" id="ARBA00023122"/>
    </source>
</evidence>
<dbReference type="PANTHER" id="PTHR43080">
    <property type="entry name" value="CBS DOMAIN-CONTAINING PROTEIN CBSX3, MITOCHONDRIAL"/>
    <property type="match status" value="1"/>
</dbReference>
<feature type="domain" description="CBS" evidence="3">
    <location>
        <begin position="153"/>
        <end position="210"/>
    </location>
</feature>
<organism evidence="4 5">
    <name type="scientific">Methanosuratincola subterraneus</name>
    <dbReference type="NCBI Taxonomy" id="2593994"/>
    <lineage>
        <taxon>Archaea</taxon>
        <taxon>Thermoproteota</taxon>
        <taxon>Methanosuratincolia</taxon>
        <taxon>Candidatus Methanomethylicales</taxon>
        <taxon>Candidatus Methanomethylicaceae</taxon>
        <taxon>Candidatus Methanosuratincola (ex Vanwonterghem et al. 2016)</taxon>
    </lineage>
</organism>
<dbReference type="SMART" id="SM00116">
    <property type="entry name" value="CBS"/>
    <property type="match status" value="4"/>
</dbReference>
<evidence type="ECO:0000313" key="5">
    <source>
        <dbReference type="Proteomes" id="UP000288215"/>
    </source>
</evidence>
<dbReference type="InterPro" id="IPR046342">
    <property type="entry name" value="CBS_dom_sf"/>
</dbReference>
<dbReference type="Proteomes" id="UP000288215">
    <property type="component" value="Unassembled WGS sequence"/>
</dbReference>
<reference evidence="4 5" key="1">
    <citation type="submission" date="2018-12" db="EMBL/GenBank/DDBJ databases">
        <title>The complete genome of the methanogenic archaea of the candidate phylum Verstraetearchaeota, obtained from the metagenome of underground thermal water.</title>
        <authorList>
            <person name="Kadnikov V.V."/>
            <person name="Mardanov A.V."/>
            <person name="Beletsky A.V."/>
            <person name="Karnachuk O.V."/>
            <person name="Ravin N.V."/>
        </authorList>
    </citation>
    <scope>NUCLEOTIDE SEQUENCE [LARGE SCALE GENOMIC DNA]</scope>
    <source>
        <strain evidence="4">Ch88</strain>
    </source>
</reference>
<evidence type="ECO:0000259" key="3">
    <source>
        <dbReference type="PROSITE" id="PS51371"/>
    </source>
</evidence>
<dbReference type="PROSITE" id="PS51371">
    <property type="entry name" value="CBS"/>
    <property type="match status" value="4"/>
</dbReference>
<dbReference type="EMBL" id="RXGA01000003">
    <property type="protein sequence ID" value="RWX73034.1"/>
    <property type="molecule type" value="Genomic_DNA"/>
</dbReference>
<accession>A0A3S3RBM8</accession>
<feature type="domain" description="CBS" evidence="3">
    <location>
        <begin position="228"/>
        <end position="285"/>
    </location>
</feature>
<protein>
    <recommendedName>
        <fullName evidence="3">CBS domain-containing protein</fullName>
    </recommendedName>
</protein>
<dbReference type="Gene3D" id="3.10.580.10">
    <property type="entry name" value="CBS-domain"/>
    <property type="match status" value="2"/>
</dbReference>
<dbReference type="AlphaFoldDB" id="A0A3S3RBM8"/>
<dbReference type="SUPFAM" id="SSF54631">
    <property type="entry name" value="CBS-domain pair"/>
    <property type="match status" value="2"/>
</dbReference>
<feature type="domain" description="CBS" evidence="3">
    <location>
        <begin position="11"/>
        <end position="67"/>
    </location>
</feature>
<gene>
    <name evidence="4" type="ORF">Metus_1008</name>
</gene>